<gene>
    <name evidence="1" type="ordered locus">Arad_3962</name>
</gene>
<proteinExistence type="predicted"/>
<dbReference type="eggNOG" id="ENOG5033P58">
    <property type="taxonomic scope" value="Bacteria"/>
</dbReference>
<evidence type="ECO:0000313" key="1">
    <source>
        <dbReference type="EMBL" id="ACM27786.1"/>
    </source>
</evidence>
<dbReference type="Proteomes" id="UP000001600">
    <property type="component" value="Chromosome 1"/>
</dbReference>
<dbReference type="HOGENOM" id="CLU_161820_0_0_5"/>
<sequence length="126" mass="13967">MNQLRLRVAIASRWRISPANCGDVFAAPNQRCQSMTDNTTADTDNEQQRLADLAEIGDVDLSQFVPGTFGCHEAMHTASLMLDMTDDHLLQHPAILADPEFYRLAGNVHEALFALYQAIGEKHLAD</sequence>
<reference evidence="1 2" key="1">
    <citation type="journal article" date="2009" name="J. Bacteriol.">
        <title>Genome sequences of three Agrobacterium biovars help elucidate the evolution of multichromosome genomes in bacteria.</title>
        <authorList>
            <person name="Slater S.C."/>
            <person name="Goldman B.S."/>
            <person name="Goodner B."/>
            <person name="Setubal J.C."/>
            <person name="Farrand S.K."/>
            <person name="Nester E.W."/>
            <person name="Burr T.J."/>
            <person name="Banta L."/>
            <person name="Dickerman A.W."/>
            <person name="Paulsen I."/>
            <person name="Otten L."/>
            <person name="Suen G."/>
            <person name="Welch R."/>
            <person name="Almeida N.F."/>
            <person name="Arnold F."/>
            <person name="Burton O.T."/>
            <person name="Du Z."/>
            <person name="Ewing A."/>
            <person name="Godsy E."/>
            <person name="Heisel S."/>
            <person name="Houmiel K.L."/>
            <person name="Jhaveri J."/>
            <person name="Lu J."/>
            <person name="Miller N.M."/>
            <person name="Norton S."/>
            <person name="Chen Q."/>
            <person name="Phoolcharoen W."/>
            <person name="Ohlin V."/>
            <person name="Ondrusek D."/>
            <person name="Pride N."/>
            <person name="Stricklin S.L."/>
            <person name="Sun J."/>
            <person name="Wheeler C."/>
            <person name="Wilson L."/>
            <person name="Zhu H."/>
            <person name="Wood D.W."/>
        </authorList>
    </citation>
    <scope>NUCLEOTIDE SEQUENCE [LARGE SCALE GENOMIC DNA]</scope>
    <source>
        <strain evidence="2">K84 / ATCC BAA-868</strain>
    </source>
</reference>
<protein>
    <submittedName>
        <fullName evidence="1">Uncharacterized protein</fullName>
    </submittedName>
</protein>
<evidence type="ECO:0000313" key="2">
    <source>
        <dbReference type="Proteomes" id="UP000001600"/>
    </source>
</evidence>
<dbReference type="EMBL" id="CP000628">
    <property type="protein sequence ID" value="ACM27786.1"/>
    <property type="molecule type" value="Genomic_DNA"/>
</dbReference>
<accession>B9JAH1</accession>
<name>B9JAH1_RHIR8</name>
<dbReference type="AlphaFoldDB" id="B9JAH1"/>
<dbReference type="KEGG" id="ara:Arad_3962"/>
<dbReference type="STRING" id="311403.Arad_3962"/>
<organism evidence="1 2">
    <name type="scientific">Rhizobium rhizogenes (strain K84 / ATCC BAA-868)</name>
    <name type="common">Agrobacterium radiobacter</name>
    <dbReference type="NCBI Taxonomy" id="311403"/>
    <lineage>
        <taxon>Bacteria</taxon>
        <taxon>Pseudomonadati</taxon>
        <taxon>Pseudomonadota</taxon>
        <taxon>Alphaproteobacteria</taxon>
        <taxon>Hyphomicrobiales</taxon>
        <taxon>Rhizobiaceae</taxon>
        <taxon>Rhizobium/Agrobacterium group</taxon>
        <taxon>Rhizobium</taxon>
    </lineage>
</organism>